<protein>
    <recommendedName>
        <fullName evidence="9">Amino acid transporter</fullName>
    </recommendedName>
</protein>
<evidence type="ECO:0000313" key="7">
    <source>
        <dbReference type="EMBL" id="GMK58563.1"/>
    </source>
</evidence>
<comment type="subcellular location">
    <subcellularLocation>
        <location evidence="1">Membrane</location>
        <topology evidence="1">Multi-pass membrane protein</topology>
    </subcellularLocation>
</comment>
<feature type="transmembrane region" description="Helical" evidence="6">
    <location>
        <begin position="209"/>
        <end position="229"/>
    </location>
</feature>
<feature type="transmembrane region" description="Helical" evidence="6">
    <location>
        <begin position="179"/>
        <end position="197"/>
    </location>
</feature>
<feature type="transmembrane region" description="Helical" evidence="6">
    <location>
        <begin position="34"/>
        <end position="53"/>
    </location>
</feature>
<feature type="transmembrane region" description="Helical" evidence="6">
    <location>
        <begin position="341"/>
        <end position="367"/>
    </location>
</feature>
<dbReference type="GO" id="GO:0022857">
    <property type="term" value="F:transmembrane transporter activity"/>
    <property type="evidence" value="ECO:0007669"/>
    <property type="project" value="InterPro"/>
</dbReference>
<proteinExistence type="predicted"/>
<feature type="transmembrane region" description="Helical" evidence="6">
    <location>
        <begin position="65"/>
        <end position="88"/>
    </location>
</feature>
<dbReference type="PANTHER" id="PTHR45649:SF14">
    <property type="entry name" value="GABA PERMEASE"/>
    <property type="match status" value="1"/>
</dbReference>
<evidence type="ECO:0000313" key="8">
    <source>
        <dbReference type="Proteomes" id="UP001222932"/>
    </source>
</evidence>
<keyword evidence="2" id="KW-0813">Transport</keyword>
<dbReference type="InterPro" id="IPR002293">
    <property type="entry name" value="AA/rel_permease1"/>
</dbReference>
<evidence type="ECO:0000256" key="6">
    <source>
        <dbReference type="SAM" id="Phobius"/>
    </source>
</evidence>
<feature type="transmembrane region" description="Helical" evidence="6">
    <location>
        <begin position="249"/>
        <end position="266"/>
    </location>
</feature>
<evidence type="ECO:0000256" key="2">
    <source>
        <dbReference type="ARBA" id="ARBA00022448"/>
    </source>
</evidence>
<organism evidence="7 8">
    <name type="scientific">Cutaneotrichosporon spelunceum</name>
    <dbReference type="NCBI Taxonomy" id="1672016"/>
    <lineage>
        <taxon>Eukaryota</taxon>
        <taxon>Fungi</taxon>
        <taxon>Dikarya</taxon>
        <taxon>Basidiomycota</taxon>
        <taxon>Agaricomycotina</taxon>
        <taxon>Tremellomycetes</taxon>
        <taxon>Trichosporonales</taxon>
        <taxon>Trichosporonaceae</taxon>
        <taxon>Cutaneotrichosporon</taxon>
    </lineage>
</organism>
<feature type="transmembrane region" description="Helical" evidence="6">
    <location>
        <begin position="490"/>
        <end position="509"/>
    </location>
</feature>
<keyword evidence="5 6" id="KW-0472">Membrane</keyword>
<keyword evidence="3 6" id="KW-0812">Transmembrane</keyword>
<dbReference type="Pfam" id="PF13520">
    <property type="entry name" value="AA_permease_2"/>
    <property type="match status" value="1"/>
</dbReference>
<dbReference type="GO" id="GO:0016020">
    <property type="term" value="C:membrane"/>
    <property type="evidence" value="ECO:0007669"/>
    <property type="project" value="UniProtKB-SubCell"/>
</dbReference>
<dbReference type="PIRSF" id="PIRSF006060">
    <property type="entry name" value="AA_transporter"/>
    <property type="match status" value="1"/>
</dbReference>
<dbReference type="AlphaFoldDB" id="A0AAD3TXH9"/>
<feature type="transmembrane region" description="Helical" evidence="6">
    <location>
        <begin position="459"/>
        <end position="478"/>
    </location>
</feature>
<feature type="transmembrane region" description="Helical" evidence="6">
    <location>
        <begin position="416"/>
        <end position="438"/>
    </location>
</feature>
<feature type="transmembrane region" description="Helical" evidence="6">
    <location>
        <begin position="286"/>
        <end position="307"/>
    </location>
</feature>
<evidence type="ECO:0000256" key="3">
    <source>
        <dbReference type="ARBA" id="ARBA00022692"/>
    </source>
</evidence>
<evidence type="ECO:0000256" key="5">
    <source>
        <dbReference type="ARBA" id="ARBA00023136"/>
    </source>
</evidence>
<dbReference type="EMBL" id="BTCM01000006">
    <property type="protein sequence ID" value="GMK58563.1"/>
    <property type="molecule type" value="Genomic_DNA"/>
</dbReference>
<evidence type="ECO:0000256" key="1">
    <source>
        <dbReference type="ARBA" id="ARBA00004141"/>
    </source>
</evidence>
<evidence type="ECO:0008006" key="9">
    <source>
        <dbReference type="Google" id="ProtNLM"/>
    </source>
</evidence>
<dbReference type="Proteomes" id="UP001222932">
    <property type="component" value="Unassembled WGS sequence"/>
</dbReference>
<reference evidence="7" key="2">
    <citation type="submission" date="2023-06" db="EMBL/GenBank/DDBJ databases">
        <authorList>
            <person name="Kobayashi Y."/>
            <person name="Kayamori A."/>
            <person name="Aoki K."/>
            <person name="Shiwa Y."/>
            <person name="Fujita N."/>
            <person name="Sugita T."/>
            <person name="Iwasaki W."/>
            <person name="Tanaka N."/>
            <person name="Takashima M."/>
        </authorList>
    </citation>
    <scope>NUCLEOTIDE SEQUENCE</scope>
    <source>
        <strain evidence="7">HIS016</strain>
    </source>
</reference>
<dbReference type="PANTHER" id="PTHR45649">
    <property type="entry name" value="AMINO-ACID PERMEASE BAT1"/>
    <property type="match status" value="1"/>
</dbReference>
<feature type="transmembrane region" description="Helical" evidence="6">
    <location>
        <begin position="388"/>
        <end position="410"/>
    </location>
</feature>
<dbReference type="Gene3D" id="1.20.1740.10">
    <property type="entry name" value="Amino acid/polyamine transporter I"/>
    <property type="match status" value="1"/>
</dbReference>
<evidence type="ECO:0000256" key="4">
    <source>
        <dbReference type="ARBA" id="ARBA00022989"/>
    </source>
</evidence>
<gene>
    <name evidence="7" type="ORF">CspeluHIS016_0600050</name>
</gene>
<sequence>MGSSHNETPDTSEKGGANVYIEHTERPVELERRFSFLAVLGLGFSLLNSWTGLRDPKLGSKQRAALTAAMAASLSVVLSSGGSAAMVWGLLVSAVGTLMMAISLAEICHVYPLSGGQYDWAYVCSPPSIRKGMSFFTGWMACAGWTSLFAAASSLGVAFVTGCIGMWNENYVAQNWHLFLIFLAFAFGASALNAFGVKILPTIDRFAGIWGMTGIVVVSITLLACSSGRYQPAKNVFATLTNVTGWPDGMAFILGLLQSTLGLTAFDAASHMVEEIPQPAKNAPRVMVMAVGLGAVTSWIFMIVLLFCLTDFEAVAAAPNGPLLTIYHQATGSLKGSTCLVMFNLLSMFFCIQAVNTVASRMIMSFSRDRGMGPLSRFLSPIHPRLKVPIMSNAFITTWVVIFGCVWLGSTVALNAILSAAILFVQLSYIIPIALVFIRGDKAFEGHERKWTLGKWRRPINFGAMAFASLTSVCFLFPPAIPVTTGSSMNWAILVLAIVMILCGTTWLIDGRKNFQGPLDLEERLHDGKTA</sequence>
<keyword evidence="4 6" id="KW-1133">Transmembrane helix</keyword>
<comment type="caution">
    <text evidence="7">The sequence shown here is derived from an EMBL/GenBank/DDBJ whole genome shotgun (WGS) entry which is preliminary data.</text>
</comment>
<keyword evidence="8" id="KW-1185">Reference proteome</keyword>
<name>A0AAD3TXH9_9TREE</name>
<feature type="transmembrane region" description="Helical" evidence="6">
    <location>
        <begin position="135"/>
        <end position="167"/>
    </location>
</feature>
<accession>A0AAD3TXH9</accession>
<reference evidence="7" key="1">
    <citation type="journal article" date="2023" name="BMC Genomics">
        <title>Chromosome-level genome assemblies of Cutaneotrichosporon spp. (Trichosporonales, Basidiomycota) reveal imbalanced evolution between nucleotide sequences and chromosome synteny.</title>
        <authorList>
            <person name="Kobayashi Y."/>
            <person name="Kayamori A."/>
            <person name="Aoki K."/>
            <person name="Shiwa Y."/>
            <person name="Matsutani M."/>
            <person name="Fujita N."/>
            <person name="Sugita T."/>
            <person name="Iwasaki W."/>
            <person name="Tanaka N."/>
            <person name="Takashima M."/>
        </authorList>
    </citation>
    <scope>NUCLEOTIDE SEQUENCE</scope>
    <source>
        <strain evidence="7">HIS016</strain>
    </source>
</reference>